<feature type="domain" description="Ubiquitin-like protease family profile" evidence="6">
    <location>
        <begin position="321"/>
        <end position="510"/>
    </location>
</feature>
<dbReference type="InterPro" id="IPR003653">
    <property type="entry name" value="Peptidase_C48_C"/>
</dbReference>
<feature type="compositionally biased region" description="Polar residues" evidence="5">
    <location>
        <begin position="39"/>
        <end position="50"/>
    </location>
</feature>
<evidence type="ECO:0000259" key="6">
    <source>
        <dbReference type="PROSITE" id="PS50600"/>
    </source>
</evidence>
<dbReference type="InterPro" id="IPR044613">
    <property type="entry name" value="Nep1/2-like"/>
</dbReference>
<evidence type="ECO:0000256" key="5">
    <source>
        <dbReference type="SAM" id="MobiDB-lite"/>
    </source>
</evidence>
<gene>
    <name evidence="7" type="ORF">PIB30_040647</name>
</gene>
<protein>
    <recommendedName>
        <fullName evidence="6">Ubiquitin-like protease family profile domain-containing protein</fullName>
    </recommendedName>
</protein>
<dbReference type="EMBL" id="JASCZI010181463">
    <property type="protein sequence ID" value="MED6183752.1"/>
    <property type="molecule type" value="Genomic_DNA"/>
</dbReference>
<keyword evidence="8" id="KW-1185">Reference proteome</keyword>
<dbReference type="Gene3D" id="3.40.395.10">
    <property type="entry name" value="Adenoviral Proteinase, Chain A"/>
    <property type="match status" value="1"/>
</dbReference>
<evidence type="ECO:0000256" key="4">
    <source>
        <dbReference type="ARBA" id="ARBA00022807"/>
    </source>
</evidence>
<name>A0ABU6WD86_9FABA</name>
<dbReference type="InterPro" id="IPR038765">
    <property type="entry name" value="Papain-like_cys_pep_sf"/>
</dbReference>
<organism evidence="7 8">
    <name type="scientific">Stylosanthes scabra</name>
    <dbReference type="NCBI Taxonomy" id="79078"/>
    <lineage>
        <taxon>Eukaryota</taxon>
        <taxon>Viridiplantae</taxon>
        <taxon>Streptophyta</taxon>
        <taxon>Embryophyta</taxon>
        <taxon>Tracheophyta</taxon>
        <taxon>Spermatophyta</taxon>
        <taxon>Magnoliopsida</taxon>
        <taxon>eudicotyledons</taxon>
        <taxon>Gunneridae</taxon>
        <taxon>Pentapetalae</taxon>
        <taxon>rosids</taxon>
        <taxon>fabids</taxon>
        <taxon>Fabales</taxon>
        <taxon>Fabaceae</taxon>
        <taxon>Papilionoideae</taxon>
        <taxon>50 kb inversion clade</taxon>
        <taxon>dalbergioids sensu lato</taxon>
        <taxon>Dalbergieae</taxon>
        <taxon>Pterocarpus clade</taxon>
        <taxon>Stylosanthes</taxon>
    </lineage>
</organism>
<dbReference type="SUPFAM" id="SSF54001">
    <property type="entry name" value="Cysteine proteinases"/>
    <property type="match status" value="1"/>
</dbReference>
<evidence type="ECO:0000256" key="2">
    <source>
        <dbReference type="ARBA" id="ARBA00022670"/>
    </source>
</evidence>
<comment type="caution">
    <text evidence="7">The sequence shown here is derived from an EMBL/GenBank/DDBJ whole genome shotgun (WGS) entry which is preliminary data.</text>
</comment>
<feature type="compositionally biased region" description="Polar residues" evidence="5">
    <location>
        <begin position="250"/>
        <end position="265"/>
    </location>
</feature>
<accession>A0ABU6WD86</accession>
<proteinExistence type="inferred from homology"/>
<evidence type="ECO:0000256" key="3">
    <source>
        <dbReference type="ARBA" id="ARBA00022801"/>
    </source>
</evidence>
<keyword evidence="4" id="KW-0788">Thiol protease</keyword>
<evidence type="ECO:0000256" key="1">
    <source>
        <dbReference type="ARBA" id="ARBA00005234"/>
    </source>
</evidence>
<dbReference type="PROSITE" id="PS50600">
    <property type="entry name" value="ULP_PROTEASE"/>
    <property type="match status" value="1"/>
</dbReference>
<dbReference type="Pfam" id="PF02902">
    <property type="entry name" value="Peptidase_C48"/>
    <property type="match status" value="1"/>
</dbReference>
<keyword evidence="3" id="KW-0378">Hydrolase</keyword>
<feature type="compositionally biased region" description="Acidic residues" evidence="5">
    <location>
        <begin position="203"/>
        <end position="214"/>
    </location>
</feature>
<dbReference type="PANTHER" id="PTHR46468:SF1">
    <property type="entry name" value="SENTRIN-SPECIFIC PROTEASE 8"/>
    <property type="match status" value="1"/>
</dbReference>
<keyword evidence="2" id="KW-0645">Protease</keyword>
<evidence type="ECO:0000313" key="7">
    <source>
        <dbReference type="EMBL" id="MED6183752.1"/>
    </source>
</evidence>
<reference evidence="7 8" key="1">
    <citation type="journal article" date="2023" name="Plants (Basel)">
        <title>Bridging the Gap: Combining Genomics and Transcriptomics Approaches to Understand Stylosanthes scabra, an Orphan Legume from the Brazilian Caatinga.</title>
        <authorList>
            <person name="Ferreira-Neto J.R.C."/>
            <person name="da Silva M.D."/>
            <person name="Binneck E."/>
            <person name="de Melo N.F."/>
            <person name="da Silva R.H."/>
            <person name="de Melo A.L.T.M."/>
            <person name="Pandolfi V."/>
            <person name="Bustamante F.O."/>
            <person name="Brasileiro-Vidal A.C."/>
            <person name="Benko-Iseppon A.M."/>
        </authorList>
    </citation>
    <scope>NUCLEOTIDE SEQUENCE [LARGE SCALE GENOMIC DNA]</scope>
    <source>
        <tissue evidence="7">Leaves</tissue>
    </source>
</reference>
<comment type="similarity">
    <text evidence="1">Belongs to the peptidase C48 family.</text>
</comment>
<feature type="compositionally biased region" description="Polar residues" evidence="5">
    <location>
        <begin position="189"/>
        <end position="198"/>
    </location>
</feature>
<feature type="region of interest" description="Disordered" evidence="5">
    <location>
        <begin position="1"/>
        <end position="216"/>
    </location>
</feature>
<sequence>MVGILDWGESEEENKARKIARHCQLRAGKEHLKKKSTKRVPSSDSESQTEPEPPYSNSTDGGGDSMSDSDETISEQPPPLKEIKSKRRFDHAVVGSNAPLNPTQQSVAFVGLPDPDNVTLADALKNMRKRKKEAMEIRKPKKGTAKGNEADETMHEVVRSAFEAGAGSSDRTRMFDSFDTVSLGRDDITPTQPSQPSKPGNEPEGEDPLPEDPEPCSLTLREWLQPEAEGCAAKGLMDSPDAVITDVLLSMNQGGPGSTTQPTNDDNQDLGDQCRTPDPLQQQDTTADAKHELEARCAAWATLDNDNKYETIFKLRGPRTIETMRYNFMTMRPATCIDIQMVSIVCHVLNREPVQRFERDVYCVPPEILTRMFDTYGLSYLDKKTKMPYLVKQLKDHEEYVQLLDMDKLKSQSVLFAPALYSNHWWLYVLDVQHKEFYIVDSVYGIAPNQNRNKLHRFACNVLNQLRVRAGAPSILKKGTIALQLRCVDVPKQPNPTDCGVYVMKWMELLDAVTLSGCYQYKIRYDLEEWGQDRLDGFRAEFVAKLILSDENTLRVEAVKQANKMGRQVRPSAALKSSYVQVSTAELDKHRSWTFVIDC</sequence>
<feature type="compositionally biased region" description="Polar residues" evidence="5">
    <location>
        <begin position="98"/>
        <end position="107"/>
    </location>
</feature>
<dbReference type="PANTHER" id="PTHR46468">
    <property type="entry name" value="SENTRIN-SPECIFIC PROTEASE 8"/>
    <property type="match status" value="1"/>
</dbReference>
<dbReference type="Proteomes" id="UP001341840">
    <property type="component" value="Unassembled WGS sequence"/>
</dbReference>
<feature type="compositionally biased region" description="Basic and acidic residues" evidence="5">
    <location>
        <begin position="148"/>
        <end position="158"/>
    </location>
</feature>
<feature type="region of interest" description="Disordered" evidence="5">
    <location>
        <begin position="250"/>
        <end position="289"/>
    </location>
</feature>
<evidence type="ECO:0000313" key="8">
    <source>
        <dbReference type="Proteomes" id="UP001341840"/>
    </source>
</evidence>